<name>A0A1M5E8V7_9BACI</name>
<dbReference type="Proteomes" id="UP000183988">
    <property type="component" value="Unassembled WGS sequence"/>
</dbReference>
<evidence type="ECO:0000313" key="1">
    <source>
        <dbReference type="EMBL" id="SHF75669.1"/>
    </source>
</evidence>
<dbReference type="AlphaFoldDB" id="A0A1M5E8V7"/>
<proteinExistence type="predicted"/>
<dbReference type="RefSeq" id="WP_072888244.1">
    <property type="nucleotide sequence ID" value="NZ_FQVW01000004.1"/>
</dbReference>
<dbReference type="STRING" id="930117.SAMN05216225_100421"/>
<organism evidence="1 2">
    <name type="scientific">Ornithinibacillus halophilus</name>
    <dbReference type="NCBI Taxonomy" id="930117"/>
    <lineage>
        <taxon>Bacteria</taxon>
        <taxon>Bacillati</taxon>
        <taxon>Bacillota</taxon>
        <taxon>Bacilli</taxon>
        <taxon>Bacillales</taxon>
        <taxon>Bacillaceae</taxon>
        <taxon>Ornithinibacillus</taxon>
    </lineage>
</organism>
<sequence length="551" mass="64975">MDNFFLDRRKAIENEKEKYEKQLLELNTEMNLCHLNTNYFETIITSMKQTKNIMVKKKEKGIYLQSNLPDDDDHYFHFTDDELLGELIKVVNNMRDKLIALSFPGRASSCKIELRLTFIDTNENKKNVRLLLGEKRVFRLDTIQQIKQIKMRIYISGEGAAYIQNPMLMVKKTERTLSIKPKQYSELAILSIRKDKVLKKFESEVRLYQVDKDIFLERFANNKPDIFLCSSHWLTNTGKRDKGILYNILYWCVERNIPTVLWDTATSSQYPSIIEDAKLFDIVLTANEESIDRFTENGCKNVSFLPYSVKLDFPNTIESYYLKDVAFVDDKELNSLPNLKDDLSVCYQERIESLRNILEFHTIRHKVESILDIANINYCKTVNSATMIAVIKSKQDYQTVMEHYLRQTMPNKKLVMLIDFFDGYLDIFNENNKSDIKTYLLDYIHHYESINDIIETSHYAPINSKCYYDKNYLRDMYYTSILIRDSIIVKNIGKEFTFVTDGNFDKALIPKSFSKSIAPRQFIQLFNEDSLGKWFPFGIRFFNTFNFEDIT</sequence>
<evidence type="ECO:0000313" key="2">
    <source>
        <dbReference type="Proteomes" id="UP000183988"/>
    </source>
</evidence>
<gene>
    <name evidence="1" type="ORF">SAMN05216225_100421</name>
</gene>
<reference evidence="1 2" key="1">
    <citation type="submission" date="2016-11" db="EMBL/GenBank/DDBJ databases">
        <authorList>
            <person name="Jaros S."/>
            <person name="Januszkiewicz K."/>
            <person name="Wedrychowicz H."/>
        </authorList>
    </citation>
    <scope>NUCLEOTIDE SEQUENCE [LARGE SCALE GENOMIC DNA]</scope>
    <source>
        <strain evidence="1 2">IBRC-M 10683</strain>
    </source>
</reference>
<keyword evidence="2" id="KW-1185">Reference proteome</keyword>
<dbReference type="OrthoDB" id="7019976at2"/>
<protein>
    <recommendedName>
        <fullName evidence="3">DUF3880 domain-containing protein</fullName>
    </recommendedName>
</protein>
<dbReference type="EMBL" id="FQVW01000004">
    <property type="protein sequence ID" value="SHF75669.1"/>
    <property type="molecule type" value="Genomic_DNA"/>
</dbReference>
<evidence type="ECO:0008006" key="3">
    <source>
        <dbReference type="Google" id="ProtNLM"/>
    </source>
</evidence>
<accession>A0A1M5E8V7</accession>